<protein>
    <submittedName>
        <fullName evidence="3">Ribonuclease HI family protein</fullName>
    </submittedName>
</protein>
<dbReference type="InterPro" id="IPR036397">
    <property type="entry name" value="RNaseH_sf"/>
</dbReference>
<accession>A0ABU2GEZ8</accession>
<dbReference type="InterPro" id="IPR012337">
    <property type="entry name" value="RNaseH-like_sf"/>
</dbReference>
<organism evidence="3 4">
    <name type="scientific">Halogeometricum salsisoli</name>
    <dbReference type="NCBI Taxonomy" id="2950536"/>
    <lineage>
        <taxon>Archaea</taxon>
        <taxon>Methanobacteriati</taxon>
        <taxon>Methanobacteriota</taxon>
        <taxon>Stenosarchaea group</taxon>
        <taxon>Halobacteria</taxon>
        <taxon>Halobacteriales</taxon>
        <taxon>Haloferacaceae</taxon>
        <taxon>Halogeometricum</taxon>
    </lineage>
</organism>
<reference evidence="3 4" key="1">
    <citation type="submission" date="2022-06" db="EMBL/GenBank/DDBJ databases">
        <title>Halogeometricum sp. a new haloarchaeum isolate from saline soil.</title>
        <authorList>
            <person name="Strakova D."/>
            <person name="Galisteo C."/>
            <person name="Sanchez-Porro C."/>
            <person name="Ventosa A."/>
        </authorList>
    </citation>
    <scope>NUCLEOTIDE SEQUENCE [LARGE SCALE GENOMIC DNA]</scope>
    <source>
        <strain evidence="3 4">S1BR25-6</strain>
    </source>
</reference>
<dbReference type="InterPro" id="IPR002156">
    <property type="entry name" value="RNaseH_domain"/>
</dbReference>
<sequence length="147" mass="16432">MMKKIPTKQSETEKQSNENTTGTLHFDGGSRLNSTSAAYGFVLEIGSTLVEESEHIGHGTNNQAEYAGLVAGLSKAREMGVTKIHAFGDSELIVKQVTGEYAAKHENIRPLYERAKELIPEFDEFTIEHLYRDENCRADKLTKQELD</sequence>
<dbReference type="Gene3D" id="3.30.420.10">
    <property type="entry name" value="Ribonuclease H-like superfamily/Ribonuclease H"/>
    <property type="match status" value="1"/>
</dbReference>
<dbReference type="SUPFAM" id="SSF53098">
    <property type="entry name" value="Ribonuclease H-like"/>
    <property type="match status" value="1"/>
</dbReference>
<dbReference type="PROSITE" id="PS50879">
    <property type="entry name" value="RNASE_H_1"/>
    <property type="match status" value="1"/>
</dbReference>
<evidence type="ECO:0000256" key="1">
    <source>
        <dbReference type="SAM" id="MobiDB-lite"/>
    </source>
</evidence>
<comment type="caution">
    <text evidence="3">The sequence shown here is derived from an EMBL/GenBank/DDBJ whole genome shotgun (WGS) entry which is preliminary data.</text>
</comment>
<dbReference type="CDD" id="cd09279">
    <property type="entry name" value="RNase_HI_like"/>
    <property type="match status" value="1"/>
</dbReference>
<dbReference type="Pfam" id="PF13456">
    <property type="entry name" value="RVT_3"/>
    <property type="match status" value="1"/>
</dbReference>
<dbReference type="RefSeq" id="WP_310924237.1">
    <property type="nucleotide sequence ID" value="NZ_JAMQOP010000002.1"/>
</dbReference>
<evidence type="ECO:0000313" key="4">
    <source>
        <dbReference type="Proteomes" id="UP001257060"/>
    </source>
</evidence>
<proteinExistence type="predicted"/>
<dbReference type="Proteomes" id="UP001257060">
    <property type="component" value="Unassembled WGS sequence"/>
</dbReference>
<evidence type="ECO:0000313" key="3">
    <source>
        <dbReference type="EMBL" id="MDS0299380.1"/>
    </source>
</evidence>
<name>A0ABU2GEZ8_9EURY</name>
<dbReference type="PANTHER" id="PTHR48475:SF1">
    <property type="entry name" value="RNASE H TYPE-1 DOMAIN-CONTAINING PROTEIN"/>
    <property type="match status" value="1"/>
</dbReference>
<feature type="domain" description="RNase H type-1" evidence="2">
    <location>
        <begin position="18"/>
        <end position="147"/>
    </location>
</feature>
<evidence type="ECO:0000259" key="2">
    <source>
        <dbReference type="PROSITE" id="PS50879"/>
    </source>
</evidence>
<dbReference type="PANTHER" id="PTHR48475">
    <property type="entry name" value="RIBONUCLEASE H"/>
    <property type="match status" value="1"/>
</dbReference>
<keyword evidence="4" id="KW-1185">Reference proteome</keyword>
<dbReference type="EMBL" id="JAMQOP010000002">
    <property type="protein sequence ID" value="MDS0299380.1"/>
    <property type="molecule type" value="Genomic_DNA"/>
</dbReference>
<feature type="region of interest" description="Disordered" evidence="1">
    <location>
        <begin position="1"/>
        <end position="29"/>
    </location>
</feature>
<gene>
    <name evidence="3" type="ORF">NDI76_11565</name>
</gene>